<dbReference type="GO" id="GO:0005886">
    <property type="term" value="C:plasma membrane"/>
    <property type="evidence" value="ECO:0007669"/>
    <property type="project" value="TreeGrafter"/>
</dbReference>
<dbReference type="Gene3D" id="3.90.550.10">
    <property type="entry name" value="Spore Coat Polysaccharide Biosynthesis Protein SpsA, Chain A"/>
    <property type="match status" value="1"/>
</dbReference>
<dbReference type="EMBL" id="JAEKJA010000026">
    <property type="protein sequence ID" value="MBJ3778337.1"/>
    <property type="molecule type" value="Genomic_DNA"/>
</dbReference>
<dbReference type="Pfam" id="PF00535">
    <property type="entry name" value="Glycos_transf_2"/>
    <property type="match status" value="1"/>
</dbReference>
<dbReference type="GO" id="GO:0099621">
    <property type="term" value="F:undecaprenyl-phosphate 4-deoxy-4-formamido-L-arabinose transferase activity"/>
    <property type="evidence" value="ECO:0007669"/>
    <property type="project" value="TreeGrafter"/>
</dbReference>
<keyword evidence="2" id="KW-0328">Glycosyltransferase</keyword>
<evidence type="ECO:0000313" key="9">
    <source>
        <dbReference type="EMBL" id="MBJ3778337.1"/>
    </source>
</evidence>
<reference evidence="9" key="1">
    <citation type="submission" date="2020-12" db="EMBL/GenBank/DDBJ databases">
        <title>Bacterial taxonomy.</title>
        <authorList>
            <person name="Pan X."/>
        </authorList>
    </citation>
    <scope>NUCLEOTIDE SEQUENCE</scope>
    <source>
        <strain evidence="9">B2012</strain>
    </source>
</reference>
<dbReference type="InterPro" id="IPR029044">
    <property type="entry name" value="Nucleotide-diphossugar_trans"/>
</dbReference>
<evidence type="ECO:0000259" key="8">
    <source>
        <dbReference type="Pfam" id="PF00535"/>
    </source>
</evidence>
<dbReference type="InterPro" id="IPR050256">
    <property type="entry name" value="Glycosyltransferase_2"/>
</dbReference>
<evidence type="ECO:0000256" key="6">
    <source>
        <dbReference type="ARBA" id="ARBA00022989"/>
    </source>
</evidence>
<dbReference type="PANTHER" id="PTHR48090">
    <property type="entry name" value="UNDECAPRENYL-PHOSPHATE 4-DEOXY-4-FORMAMIDO-L-ARABINOSE TRANSFERASE-RELATED"/>
    <property type="match status" value="1"/>
</dbReference>
<name>A0A934IQP7_9HYPH</name>
<evidence type="ECO:0000256" key="3">
    <source>
        <dbReference type="ARBA" id="ARBA00022679"/>
    </source>
</evidence>
<dbReference type="InterPro" id="IPR001173">
    <property type="entry name" value="Glyco_trans_2-like"/>
</dbReference>
<dbReference type="SUPFAM" id="SSF53448">
    <property type="entry name" value="Nucleotide-diphospho-sugar transferases"/>
    <property type="match status" value="1"/>
</dbReference>
<keyword evidence="1" id="KW-1003">Cell membrane</keyword>
<evidence type="ECO:0000256" key="4">
    <source>
        <dbReference type="ARBA" id="ARBA00022692"/>
    </source>
</evidence>
<keyword evidence="6" id="KW-1133">Transmembrane helix</keyword>
<evidence type="ECO:0000256" key="7">
    <source>
        <dbReference type="ARBA" id="ARBA00023136"/>
    </source>
</evidence>
<keyword evidence="3" id="KW-0808">Transferase</keyword>
<proteinExistence type="predicted"/>
<dbReference type="CDD" id="cd04179">
    <property type="entry name" value="DPM_DPG-synthase_like"/>
    <property type="match status" value="1"/>
</dbReference>
<evidence type="ECO:0000256" key="1">
    <source>
        <dbReference type="ARBA" id="ARBA00022475"/>
    </source>
</evidence>
<evidence type="ECO:0000256" key="5">
    <source>
        <dbReference type="ARBA" id="ARBA00022985"/>
    </source>
</evidence>
<dbReference type="AlphaFoldDB" id="A0A934IQP7"/>
<sequence>MPARSTQRPAISIIIPAKDEAGAIGALLHEITEGPLTAPFEIIVVDDGSTDGTVAEVLATGLDNVRVLSHPFSGGKSRAVRAGALAAKGDILVTMDGDGQNDPKFLADLVAPLFADPEVGLVAGQRTRRHDGWRKKFVSKVANRVRAFLLHDDTRDTACGLKAMRRAPYLTLPFFDNNHRFYPALFLREGWRIAHIEVADRPRAAGQSKYGVLDRALVGVPDLLGVWWLRRRSKSRPEAREITPPETMDE</sequence>
<dbReference type="Proteomes" id="UP000609531">
    <property type="component" value="Unassembled WGS sequence"/>
</dbReference>
<organism evidence="9 10">
    <name type="scientific">Acuticoccus mangrovi</name>
    <dbReference type="NCBI Taxonomy" id="2796142"/>
    <lineage>
        <taxon>Bacteria</taxon>
        <taxon>Pseudomonadati</taxon>
        <taxon>Pseudomonadota</taxon>
        <taxon>Alphaproteobacteria</taxon>
        <taxon>Hyphomicrobiales</taxon>
        <taxon>Amorphaceae</taxon>
        <taxon>Acuticoccus</taxon>
    </lineage>
</organism>
<dbReference type="RefSeq" id="WP_198884235.1">
    <property type="nucleotide sequence ID" value="NZ_JAEKJA010000026.1"/>
</dbReference>
<dbReference type="PANTHER" id="PTHR48090:SF3">
    <property type="entry name" value="UNDECAPRENYL-PHOSPHATE 4-DEOXY-4-FORMAMIDO-L-ARABINOSE TRANSFERASE"/>
    <property type="match status" value="1"/>
</dbReference>
<dbReference type="GO" id="GO:0009103">
    <property type="term" value="P:lipopolysaccharide biosynthetic process"/>
    <property type="evidence" value="ECO:0007669"/>
    <property type="project" value="UniProtKB-KW"/>
</dbReference>
<accession>A0A934IQP7</accession>
<protein>
    <submittedName>
        <fullName evidence="9">Glycosyltransferase family 2 protein</fullName>
    </submittedName>
</protein>
<keyword evidence="4" id="KW-0812">Transmembrane</keyword>
<keyword evidence="5" id="KW-0448">Lipopolysaccharide biosynthesis</keyword>
<comment type="caution">
    <text evidence="9">The sequence shown here is derived from an EMBL/GenBank/DDBJ whole genome shotgun (WGS) entry which is preliminary data.</text>
</comment>
<keyword evidence="10" id="KW-1185">Reference proteome</keyword>
<feature type="domain" description="Glycosyltransferase 2-like" evidence="8">
    <location>
        <begin position="12"/>
        <end position="169"/>
    </location>
</feature>
<gene>
    <name evidence="9" type="ORF">JCR33_21740</name>
</gene>
<keyword evidence="7" id="KW-0472">Membrane</keyword>
<evidence type="ECO:0000313" key="10">
    <source>
        <dbReference type="Proteomes" id="UP000609531"/>
    </source>
</evidence>
<evidence type="ECO:0000256" key="2">
    <source>
        <dbReference type="ARBA" id="ARBA00022676"/>
    </source>
</evidence>